<name>W4GWM7_APHAT</name>
<protein>
    <submittedName>
        <fullName evidence="2">Uncharacterized protein</fullName>
    </submittedName>
</protein>
<keyword evidence="1" id="KW-1133">Transmembrane helix</keyword>
<dbReference type="VEuPathDB" id="FungiDB:H257_03420"/>
<sequence length="143" mass="17278">MWLPSKRFTGCSDFLFVLVRFFPRDSPFTPFMVTLKRTLRLSWFWVDLALLFDGEIVLCAVLPPLPRWILIWTFFFFCCVWGCWVLFFFLGWSFLFCCFLGRLFLLCCFLGCSFDWDFFWESINVSLPDTFCALLVFLRRRLR</sequence>
<evidence type="ECO:0000313" key="2">
    <source>
        <dbReference type="EMBL" id="ETV84110.1"/>
    </source>
</evidence>
<proteinExistence type="predicted"/>
<feature type="transmembrane region" description="Helical" evidence="1">
    <location>
        <begin position="118"/>
        <end position="138"/>
    </location>
</feature>
<reference evidence="2" key="1">
    <citation type="submission" date="2013-12" db="EMBL/GenBank/DDBJ databases">
        <title>The Genome Sequence of Aphanomyces astaci APO3.</title>
        <authorList>
            <consortium name="The Broad Institute Genomics Platform"/>
            <person name="Russ C."/>
            <person name="Tyler B."/>
            <person name="van West P."/>
            <person name="Dieguez-Uribeondo J."/>
            <person name="Young S.K."/>
            <person name="Zeng Q."/>
            <person name="Gargeya S."/>
            <person name="Fitzgerald M."/>
            <person name="Abouelleil A."/>
            <person name="Alvarado L."/>
            <person name="Chapman S.B."/>
            <person name="Gainer-Dewar J."/>
            <person name="Goldberg J."/>
            <person name="Griggs A."/>
            <person name="Gujja S."/>
            <person name="Hansen M."/>
            <person name="Howarth C."/>
            <person name="Imamovic A."/>
            <person name="Ireland A."/>
            <person name="Larimer J."/>
            <person name="McCowan C."/>
            <person name="Murphy C."/>
            <person name="Pearson M."/>
            <person name="Poon T.W."/>
            <person name="Priest M."/>
            <person name="Roberts A."/>
            <person name="Saif S."/>
            <person name="Shea T."/>
            <person name="Sykes S."/>
            <person name="Wortman J."/>
            <person name="Nusbaum C."/>
            <person name="Birren B."/>
        </authorList>
    </citation>
    <scope>NUCLEOTIDE SEQUENCE [LARGE SCALE GENOMIC DNA]</scope>
    <source>
        <strain evidence="2">APO3</strain>
    </source>
</reference>
<evidence type="ECO:0000256" key="1">
    <source>
        <dbReference type="SAM" id="Phobius"/>
    </source>
</evidence>
<feature type="transmembrane region" description="Helical" evidence="1">
    <location>
        <begin position="69"/>
        <end position="87"/>
    </location>
</feature>
<feature type="transmembrane region" description="Helical" evidence="1">
    <location>
        <begin position="94"/>
        <end position="112"/>
    </location>
</feature>
<gene>
    <name evidence="2" type="ORF">H257_03420</name>
</gene>
<dbReference type="GeneID" id="20805416"/>
<dbReference type="EMBL" id="KI913119">
    <property type="protein sequence ID" value="ETV84110.1"/>
    <property type="molecule type" value="Genomic_DNA"/>
</dbReference>
<dbReference type="AlphaFoldDB" id="W4GWM7"/>
<accession>W4GWM7</accession>
<organism evidence="2">
    <name type="scientific">Aphanomyces astaci</name>
    <name type="common">Crayfish plague agent</name>
    <dbReference type="NCBI Taxonomy" id="112090"/>
    <lineage>
        <taxon>Eukaryota</taxon>
        <taxon>Sar</taxon>
        <taxon>Stramenopiles</taxon>
        <taxon>Oomycota</taxon>
        <taxon>Saprolegniomycetes</taxon>
        <taxon>Saprolegniales</taxon>
        <taxon>Verrucalvaceae</taxon>
        <taxon>Aphanomyces</taxon>
    </lineage>
</organism>
<keyword evidence="1" id="KW-0472">Membrane</keyword>
<feature type="transmembrane region" description="Helical" evidence="1">
    <location>
        <begin position="41"/>
        <end position="63"/>
    </location>
</feature>
<dbReference type="RefSeq" id="XP_009825802.1">
    <property type="nucleotide sequence ID" value="XM_009827500.1"/>
</dbReference>
<keyword evidence="1" id="KW-0812">Transmembrane</keyword>